<dbReference type="Proteomes" id="UP000308267">
    <property type="component" value="Unassembled WGS sequence"/>
</dbReference>
<organism evidence="1 2">
    <name type="scientific">Opisthorchis felineus</name>
    <dbReference type="NCBI Taxonomy" id="147828"/>
    <lineage>
        <taxon>Eukaryota</taxon>
        <taxon>Metazoa</taxon>
        <taxon>Spiralia</taxon>
        <taxon>Lophotrochozoa</taxon>
        <taxon>Platyhelminthes</taxon>
        <taxon>Trematoda</taxon>
        <taxon>Digenea</taxon>
        <taxon>Opisthorchiida</taxon>
        <taxon>Opisthorchiata</taxon>
        <taxon>Opisthorchiidae</taxon>
        <taxon>Opisthorchis</taxon>
    </lineage>
</organism>
<proteinExistence type="predicted"/>
<evidence type="ECO:0000313" key="2">
    <source>
        <dbReference type="Proteomes" id="UP000308267"/>
    </source>
</evidence>
<protein>
    <submittedName>
        <fullName evidence="1">Uncharacterized protein</fullName>
    </submittedName>
</protein>
<evidence type="ECO:0000313" key="1">
    <source>
        <dbReference type="EMBL" id="TGZ74090.1"/>
    </source>
</evidence>
<sequence length="129" mass="14386">MLRHTSVSCRDFGLVNFSSACIRLHRISCIKCVTILSPSHNSFYISAIRCYVCDHCKRVENADIVGGCTSCKTSMTVLDGHVHTPHRTCSVEECSMNAKIHGDEHFLYECCTTDLCNNLVAERTPDVTN</sequence>
<comment type="caution">
    <text evidence="1">The sequence shown here is derived from an EMBL/GenBank/DDBJ whole genome shotgun (WGS) entry which is preliminary data.</text>
</comment>
<dbReference type="EMBL" id="SJOL01002134">
    <property type="protein sequence ID" value="TGZ74090.1"/>
    <property type="molecule type" value="Genomic_DNA"/>
</dbReference>
<name>A0A4S2MBZ1_OPIFE</name>
<accession>A0A4S2MBZ1</accession>
<gene>
    <name evidence="1" type="ORF">CRM22_001134</name>
</gene>
<keyword evidence="2" id="KW-1185">Reference proteome</keyword>
<dbReference type="AlphaFoldDB" id="A0A4S2MBZ1"/>
<reference evidence="1 2" key="1">
    <citation type="journal article" date="2019" name="BMC Genomics">
        <title>New insights from Opisthorchis felineus genome: update on genomics of the epidemiologically important liver flukes.</title>
        <authorList>
            <person name="Ershov N.I."/>
            <person name="Mordvinov V.A."/>
            <person name="Prokhortchouk E.B."/>
            <person name="Pakharukova M.Y."/>
            <person name="Gunbin K.V."/>
            <person name="Ustyantsev K."/>
            <person name="Genaev M.A."/>
            <person name="Blinov A.G."/>
            <person name="Mazur A."/>
            <person name="Boulygina E."/>
            <person name="Tsygankova S."/>
            <person name="Khrameeva E."/>
            <person name="Chekanov N."/>
            <person name="Fan G."/>
            <person name="Xiao A."/>
            <person name="Zhang H."/>
            <person name="Xu X."/>
            <person name="Yang H."/>
            <person name="Solovyev V."/>
            <person name="Lee S.M."/>
            <person name="Liu X."/>
            <person name="Afonnikov D.A."/>
            <person name="Skryabin K.G."/>
        </authorList>
    </citation>
    <scope>NUCLEOTIDE SEQUENCE [LARGE SCALE GENOMIC DNA]</scope>
    <source>
        <strain evidence="1">AK-0245</strain>
        <tissue evidence="1">Whole organism</tissue>
    </source>
</reference>